<feature type="domain" description="Cell envelope-related transcriptional attenuator" evidence="3">
    <location>
        <begin position="197"/>
        <end position="379"/>
    </location>
</feature>
<reference evidence="4 5" key="1">
    <citation type="submission" date="2024-06" db="EMBL/GenBank/DDBJ databases">
        <title>Sorghum-associated microbial communities from plants grown in Nebraska, USA.</title>
        <authorList>
            <person name="Schachtman D."/>
        </authorList>
    </citation>
    <scope>NUCLEOTIDE SEQUENCE [LARGE SCALE GENOMIC DNA]</scope>
    <source>
        <strain evidence="4 5">3552</strain>
    </source>
</reference>
<accession>A0ABV2P7G9</accession>
<name>A0ABV2P7G9_9MICC</name>
<dbReference type="NCBIfam" id="TIGR00350">
    <property type="entry name" value="lytR_cpsA_psr"/>
    <property type="match status" value="1"/>
</dbReference>
<keyword evidence="2" id="KW-0812">Transmembrane</keyword>
<evidence type="ECO:0000313" key="5">
    <source>
        <dbReference type="Proteomes" id="UP001549307"/>
    </source>
</evidence>
<organism evidence="4 5">
    <name type="scientific">Arthrobacter bambusae</name>
    <dbReference type="NCBI Taxonomy" id="1338426"/>
    <lineage>
        <taxon>Bacteria</taxon>
        <taxon>Bacillati</taxon>
        <taxon>Actinomycetota</taxon>
        <taxon>Actinomycetes</taxon>
        <taxon>Micrococcales</taxon>
        <taxon>Micrococcaceae</taxon>
        <taxon>Arthrobacter</taxon>
    </lineage>
</organism>
<feature type="transmembrane region" description="Helical" evidence="2">
    <location>
        <begin position="133"/>
        <end position="156"/>
    </location>
</feature>
<dbReference type="Proteomes" id="UP001549307">
    <property type="component" value="Unassembled WGS sequence"/>
</dbReference>
<proteinExistence type="inferred from homology"/>
<sequence length="541" mass="57132">MTTMHKTSNQPGSALTDPVRYPSGASAPVRTKRAFVLVLLTLFIPGSAQIVAGDRKLGRRALRVTLTVWALALVTLFIALVNRTVLLSIFTHPVGSLFIIVVLVALALGWAYLFLNTLRIIRPALLAPGMRPIIAVVLAASTVLASGSLGYIAYVLNVSRNAIGSIFNAGPAIDPVDGRYNFLMMGGDAGDDRTGRRPDSLSVISVDAKTGESAIISVPRNLQNAQFSEGSPMREIYPEGYNCGDECLINAVNTEVTNNYQNLYPGVADPGAQATLEAVSGTLGITVQAYVLVDMDGFAKLIDAMGGIRIKAGGWVPISGPVTDEANGIHGMPDGWIPAGDQHLDGFHALWYGRSREFVDDYARIARQQCVQQAMLKQLDPATLLTKFEDIANAGTKVVDSNISSNQLGSFVDLALKSKNQPVKRLTIGPPDFDASFSTVPDFDLIHSKVQEVLASSNAPKADDAVVSHNGAAAGTVVAAGPVAGRLPASQLPSPSADFTPVTITPDGTPITIELLNGLKAQGDEQGIRDLVATNGQCAPL</sequence>
<keyword evidence="5" id="KW-1185">Reference proteome</keyword>
<dbReference type="PANTHER" id="PTHR33392:SF6">
    <property type="entry name" value="POLYISOPRENYL-TEICHOIC ACID--PEPTIDOGLYCAN TEICHOIC ACID TRANSFERASE TAGU"/>
    <property type="match status" value="1"/>
</dbReference>
<dbReference type="EC" id="2.7.8.-" evidence="4"/>
<dbReference type="EMBL" id="JBEPSN010000006">
    <property type="protein sequence ID" value="MET4540729.1"/>
    <property type="molecule type" value="Genomic_DNA"/>
</dbReference>
<feature type="transmembrane region" description="Helical" evidence="2">
    <location>
        <begin position="34"/>
        <end position="52"/>
    </location>
</feature>
<dbReference type="GO" id="GO:0016740">
    <property type="term" value="F:transferase activity"/>
    <property type="evidence" value="ECO:0007669"/>
    <property type="project" value="UniProtKB-KW"/>
</dbReference>
<evidence type="ECO:0000259" key="3">
    <source>
        <dbReference type="Pfam" id="PF03816"/>
    </source>
</evidence>
<keyword evidence="2" id="KW-0472">Membrane</keyword>
<protein>
    <submittedName>
        <fullName evidence="4">LCP family protein required for cell wall assembly</fullName>
        <ecNumber evidence="4">2.7.8.-</ecNumber>
    </submittedName>
</protein>
<evidence type="ECO:0000256" key="2">
    <source>
        <dbReference type="SAM" id="Phobius"/>
    </source>
</evidence>
<feature type="transmembrane region" description="Helical" evidence="2">
    <location>
        <begin position="97"/>
        <end position="121"/>
    </location>
</feature>
<evidence type="ECO:0000256" key="1">
    <source>
        <dbReference type="ARBA" id="ARBA00006068"/>
    </source>
</evidence>
<dbReference type="Gene3D" id="3.40.630.190">
    <property type="entry name" value="LCP protein"/>
    <property type="match status" value="1"/>
</dbReference>
<dbReference type="PANTHER" id="PTHR33392">
    <property type="entry name" value="POLYISOPRENYL-TEICHOIC ACID--PEPTIDOGLYCAN TEICHOIC ACID TRANSFERASE TAGU"/>
    <property type="match status" value="1"/>
</dbReference>
<evidence type="ECO:0000313" key="4">
    <source>
        <dbReference type="EMBL" id="MET4540729.1"/>
    </source>
</evidence>
<feature type="transmembrane region" description="Helical" evidence="2">
    <location>
        <begin position="64"/>
        <end position="85"/>
    </location>
</feature>
<dbReference type="InterPro" id="IPR050922">
    <property type="entry name" value="LytR/CpsA/Psr_CW_biosynth"/>
</dbReference>
<comment type="caution">
    <text evidence="4">The sequence shown here is derived from an EMBL/GenBank/DDBJ whole genome shotgun (WGS) entry which is preliminary data.</text>
</comment>
<keyword evidence="4" id="KW-0808">Transferase</keyword>
<comment type="similarity">
    <text evidence="1">Belongs to the LytR/CpsA/Psr (LCP) family.</text>
</comment>
<gene>
    <name evidence="4" type="ORF">ABIE37_002517</name>
</gene>
<keyword evidence="2" id="KW-1133">Transmembrane helix</keyword>
<dbReference type="InterPro" id="IPR004474">
    <property type="entry name" value="LytR_CpsA_psr"/>
</dbReference>
<dbReference type="Pfam" id="PF03816">
    <property type="entry name" value="LytR_cpsA_psr"/>
    <property type="match status" value="1"/>
</dbReference>